<comment type="similarity">
    <text evidence="2 9">Belongs to the glycosyl hydrolase 28 family.</text>
</comment>
<dbReference type="Proteomes" id="UP000694864">
    <property type="component" value="Chromosome 5"/>
</dbReference>
<evidence type="ECO:0000256" key="1">
    <source>
        <dbReference type="ARBA" id="ARBA00004191"/>
    </source>
</evidence>
<protein>
    <submittedName>
        <fullName evidence="12">Exopolygalacturonase-like</fullName>
    </submittedName>
</protein>
<feature type="active site" evidence="8">
    <location>
        <position position="242"/>
    </location>
</feature>
<dbReference type="InterPro" id="IPR012334">
    <property type="entry name" value="Pectin_lyas_fold"/>
</dbReference>
<proteinExistence type="inferred from homology"/>
<dbReference type="PROSITE" id="PS00502">
    <property type="entry name" value="POLYGALACTURONASE"/>
    <property type="match status" value="1"/>
</dbReference>
<reference evidence="11" key="1">
    <citation type="journal article" date="2014" name="Nat. Commun.">
        <title>The emerging biofuel crop Camelina sativa retains a highly undifferentiated hexaploid genome structure.</title>
        <authorList>
            <person name="Kagale S."/>
            <person name="Koh C."/>
            <person name="Nixon J."/>
            <person name="Bollina V."/>
            <person name="Clarke W.E."/>
            <person name="Tuteja R."/>
            <person name="Spillane C."/>
            <person name="Robinson S.J."/>
            <person name="Links M.G."/>
            <person name="Clarke C."/>
            <person name="Higgins E.E."/>
            <person name="Huebert T."/>
            <person name="Sharpe A.G."/>
            <person name="Parkin I.A."/>
        </authorList>
    </citation>
    <scope>NUCLEOTIDE SEQUENCE [LARGE SCALE GENOMIC DNA]</scope>
    <source>
        <strain evidence="11">cv. DH55</strain>
    </source>
</reference>
<keyword evidence="3" id="KW-0134">Cell wall</keyword>
<feature type="chain" id="PRO_5045750044" evidence="10">
    <location>
        <begin position="19"/>
        <end position="399"/>
    </location>
</feature>
<evidence type="ECO:0000256" key="9">
    <source>
        <dbReference type="RuleBase" id="RU361169"/>
    </source>
</evidence>
<dbReference type="InterPro" id="IPR006626">
    <property type="entry name" value="PbH1"/>
</dbReference>
<dbReference type="SUPFAM" id="SSF51126">
    <property type="entry name" value="Pectin lyase-like"/>
    <property type="match status" value="1"/>
</dbReference>
<sequence>MASRFLTLFVLSLFFVLAASMNQEKVFDVRNYGAYADGKRDNSLAFTKAWNDACQWSSGRSTVYIAPGVFYLRQVTFAGPCKNSITFLVKGTLLAPQNPNFINQEEWILFEYVDSLTVTGGGLLDGQGSYSWPLNDCNKNSNCRPLAMNIGFAFVTHSRIDGIRSINSKMGHFNLYGVSDFNISGVTITAPGDSPNTDGIKIGRSSNMHIRDVTIGTGDDCIAILDGTTNLDISRVRCGPGHGISVGSLGRYKEEKNVQGLTVRDSVFIGTTDGLRIKTWAKSVSEISVSNFLYENIQMINVGNPIIIDQQYCPNGLCDSSGKYASHVQIKNVKYNQIWGTSTTKEALNMQCSRAFPCQGVELSNINLKYVGSDGLVTALCQNVGGSIRGTIVPGNCLI</sequence>
<gene>
    <name evidence="12" type="primary">LOC104786261</name>
</gene>
<organism evidence="11 12">
    <name type="scientific">Camelina sativa</name>
    <name type="common">False flax</name>
    <name type="synonym">Myagrum sativum</name>
    <dbReference type="NCBI Taxonomy" id="90675"/>
    <lineage>
        <taxon>Eukaryota</taxon>
        <taxon>Viridiplantae</taxon>
        <taxon>Streptophyta</taxon>
        <taxon>Embryophyta</taxon>
        <taxon>Tracheophyta</taxon>
        <taxon>Spermatophyta</taxon>
        <taxon>Magnoliopsida</taxon>
        <taxon>eudicotyledons</taxon>
        <taxon>Gunneridae</taxon>
        <taxon>Pentapetalae</taxon>
        <taxon>rosids</taxon>
        <taxon>malvids</taxon>
        <taxon>Brassicales</taxon>
        <taxon>Brassicaceae</taxon>
        <taxon>Camelineae</taxon>
        <taxon>Camelina</taxon>
    </lineage>
</organism>
<dbReference type="PANTHER" id="PTHR31375">
    <property type="match status" value="1"/>
</dbReference>
<evidence type="ECO:0000256" key="7">
    <source>
        <dbReference type="ARBA" id="ARBA00023316"/>
    </source>
</evidence>
<keyword evidence="4" id="KW-0964">Secreted</keyword>
<comment type="subcellular location">
    <subcellularLocation>
        <location evidence="1">Secreted</location>
        <location evidence="1">Cell wall</location>
    </subcellularLocation>
</comment>
<dbReference type="Gene3D" id="2.160.20.10">
    <property type="entry name" value="Single-stranded right-handed beta-helix, Pectin lyase-like"/>
    <property type="match status" value="1"/>
</dbReference>
<evidence type="ECO:0000256" key="5">
    <source>
        <dbReference type="ARBA" id="ARBA00022801"/>
    </source>
</evidence>
<evidence type="ECO:0000256" key="10">
    <source>
        <dbReference type="SAM" id="SignalP"/>
    </source>
</evidence>
<keyword evidence="6 9" id="KW-0326">Glycosidase</keyword>
<dbReference type="InterPro" id="IPR000743">
    <property type="entry name" value="Glyco_hydro_28"/>
</dbReference>
<dbReference type="RefSeq" id="XP_010509923.1">
    <property type="nucleotide sequence ID" value="XM_010511621.2"/>
</dbReference>
<feature type="signal peptide" evidence="10">
    <location>
        <begin position="1"/>
        <end position="18"/>
    </location>
</feature>
<dbReference type="SMART" id="SM00710">
    <property type="entry name" value="PbH1"/>
    <property type="match status" value="4"/>
</dbReference>
<dbReference type="Pfam" id="PF00295">
    <property type="entry name" value="Glyco_hydro_28"/>
    <property type="match status" value="1"/>
</dbReference>
<accession>A0ABM0Z3J6</accession>
<evidence type="ECO:0000256" key="2">
    <source>
        <dbReference type="ARBA" id="ARBA00008834"/>
    </source>
</evidence>
<keyword evidence="11" id="KW-1185">Reference proteome</keyword>
<keyword evidence="7" id="KW-0961">Cell wall biogenesis/degradation</keyword>
<dbReference type="GeneID" id="104786261"/>
<keyword evidence="5 9" id="KW-0378">Hydrolase</keyword>
<keyword evidence="10" id="KW-0732">Signal</keyword>
<evidence type="ECO:0000256" key="6">
    <source>
        <dbReference type="ARBA" id="ARBA00023295"/>
    </source>
</evidence>
<evidence type="ECO:0000313" key="12">
    <source>
        <dbReference type="RefSeq" id="XP_010509923.1"/>
    </source>
</evidence>
<evidence type="ECO:0000256" key="3">
    <source>
        <dbReference type="ARBA" id="ARBA00022512"/>
    </source>
</evidence>
<dbReference type="InterPro" id="IPR011050">
    <property type="entry name" value="Pectin_lyase_fold/virulence"/>
</dbReference>
<evidence type="ECO:0000313" key="11">
    <source>
        <dbReference type="Proteomes" id="UP000694864"/>
    </source>
</evidence>
<evidence type="ECO:0000256" key="8">
    <source>
        <dbReference type="PROSITE-ProRule" id="PRU10052"/>
    </source>
</evidence>
<reference evidence="12" key="2">
    <citation type="submission" date="2025-08" db="UniProtKB">
        <authorList>
            <consortium name="RefSeq"/>
        </authorList>
    </citation>
    <scope>IDENTIFICATION</scope>
    <source>
        <tissue evidence="12">Leaf</tissue>
    </source>
</reference>
<name>A0ABM0Z3J6_CAMSA</name>
<evidence type="ECO:0000256" key="4">
    <source>
        <dbReference type="ARBA" id="ARBA00022525"/>
    </source>
</evidence>